<evidence type="ECO:0000256" key="2">
    <source>
        <dbReference type="ARBA" id="ARBA00006706"/>
    </source>
</evidence>
<dbReference type="InterPro" id="IPR033749">
    <property type="entry name" value="Polyprenyl_synt_CS"/>
</dbReference>
<keyword evidence="4" id="KW-0460">Magnesium</keyword>
<sequence length="336" mass="38055">MDYSNLRTRLHTPGWTAAQEQTVLEPYTYISANPGKEIRTKLIDAFNLWLNVPHDDLEVITKVVRMLHNASLLMDDVEDNSELRRGQPVAHAIYGVPQTINTANYVYFLAMQELLALRDGNEGIAQGNEPGRPGPHDHANLCFTYLDELLHLHRGQGMDLFWRDSLTCPTEEEYIDMVLGKAGGLLRLAVKLMMAKSASNVDYVPLVNLISVWFQIRDDYMNLQSTEYEANKGFCEDLTEGKFSFPVVHGVRADTSNRQILNVLQKKTTSVSLKANTVDYLRHHTRSFDYTRKIIIDLQHQILAEIKDLGGNKPLEKVVAALAVSESEEEDPMQGR</sequence>
<dbReference type="Pfam" id="PF00348">
    <property type="entry name" value="polyprenyl_synt"/>
    <property type="match status" value="1"/>
</dbReference>
<reference evidence="12 13" key="1">
    <citation type="submission" date="2013-07" db="EMBL/GenBank/DDBJ databases">
        <title>The Genome Sequence of Cryptococcus heveanensis BCC8398.</title>
        <authorList>
            <consortium name="The Broad Institute Genome Sequencing Platform"/>
            <person name="Cuomo C."/>
            <person name="Litvintseva A."/>
            <person name="Chen Y."/>
            <person name="Heitman J."/>
            <person name="Sun S."/>
            <person name="Springer D."/>
            <person name="Dromer F."/>
            <person name="Young S.K."/>
            <person name="Zeng Q."/>
            <person name="Gargeya S."/>
            <person name="Fitzgerald M."/>
            <person name="Abouelleil A."/>
            <person name="Alvarado L."/>
            <person name="Berlin A.M."/>
            <person name="Chapman S.B."/>
            <person name="Dewar J."/>
            <person name="Goldberg J."/>
            <person name="Griggs A."/>
            <person name="Gujja S."/>
            <person name="Hansen M."/>
            <person name="Howarth C."/>
            <person name="Imamovic A."/>
            <person name="Larimer J."/>
            <person name="McCowan C."/>
            <person name="Murphy C."/>
            <person name="Pearson M."/>
            <person name="Priest M."/>
            <person name="Roberts A."/>
            <person name="Saif S."/>
            <person name="Shea T."/>
            <person name="Sykes S."/>
            <person name="Wortman J."/>
            <person name="Nusbaum C."/>
            <person name="Birren B."/>
        </authorList>
    </citation>
    <scope>NUCLEOTIDE SEQUENCE [LARGE SCALE GENOMIC DNA]</scope>
    <source>
        <strain evidence="12 13">BCC8398</strain>
    </source>
</reference>
<evidence type="ECO:0000256" key="7">
    <source>
        <dbReference type="ARBA" id="ARBA00032424"/>
    </source>
</evidence>
<dbReference type="GO" id="GO:0008299">
    <property type="term" value="P:isoprenoid biosynthetic process"/>
    <property type="evidence" value="ECO:0007669"/>
    <property type="project" value="InterPro"/>
</dbReference>
<evidence type="ECO:0000256" key="8">
    <source>
        <dbReference type="ARBA" id="ARBA00032448"/>
    </source>
</evidence>
<evidence type="ECO:0000256" key="3">
    <source>
        <dbReference type="ARBA" id="ARBA00022723"/>
    </source>
</evidence>
<reference evidence="13" key="2">
    <citation type="submission" date="2013-12" db="EMBL/GenBank/DDBJ databases">
        <title>Evolution of pathogenesis and genome organization in the Tremellales.</title>
        <authorList>
            <person name="Cuomo C."/>
            <person name="Litvintseva A."/>
            <person name="Heitman J."/>
            <person name="Chen Y."/>
            <person name="Sun S."/>
            <person name="Springer D."/>
            <person name="Dromer F."/>
            <person name="Young S."/>
            <person name="Zeng Q."/>
            <person name="Chapman S."/>
            <person name="Gujja S."/>
            <person name="Saif S."/>
            <person name="Birren B."/>
        </authorList>
    </citation>
    <scope>NUCLEOTIDE SEQUENCE [LARGE SCALE GENOMIC DNA]</scope>
    <source>
        <strain evidence="13">BCC8398</strain>
    </source>
</reference>
<dbReference type="CDD" id="cd00685">
    <property type="entry name" value="Trans_IPPS_HT"/>
    <property type="match status" value="1"/>
</dbReference>
<dbReference type="PANTHER" id="PTHR12001:SF44">
    <property type="entry name" value="GERANYLGERANYL PYROPHOSPHATE SYNTHASE"/>
    <property type="match status" value="1"/>
</dbReference>
<proteinExistence type="inferred from homology"/>
<dbReference type="OrthoDB" id="6921389at2759"/>
<evidence type="ECO:0000256" key="1">
    <source>
        <dbReference type="ARBA" id="ARBA00001946"/>
    </source>
</evidence>
<dbReference type="STRING" id="1296120.A0A1B9GK47"/>
<evidence type="ECO:0000256" key="5">
    <source>
        <dbReference type="ARBA" id="ARBA00032052"/>
    </source>
</evidence>
<dbReference type="Proteomes" id="UP000092666">
    <property type="component" value="Unassembled WGS sequence"/>
</dbReference>
<evidence type="ECO:0000256" key="10">
    <source>
        <dbReference type="ARBA" id="ARBA00033096"/>
    </source>
</evidence>
<dbReference type="Gene3D" id="1.10.600.10">
    <property type="entry name" value="Farnesyl Diphosphate Synthase"/>
    <property type="match status" value="1"/>
</dbReference>
<comment type="similarity">
    <text evidence="2 11">Belongs to the FPP/GGPP synthase family.</text>
</comment>
<dbReference type="EMBL" id="KV700134">
    <property type="protein sequence ID" value="OCF31472.1"/>
    <property type="molecule type" value="Genomic_DNA"/>
</dbReference>
<dbReference type="GO" id="GO:0046872">
    <property type="term" value="F:metal ion binding"/>
    <property type="evidence" value="ECO:0007669"/>
    <property type="project" value="UniProtKB-KW"/>
</dbReference>
<gene>
    <name evidence="12" type="ORF">I316_06874</name>
</gene>
<dbReference type="SUPFAM" id="SSF48576">
    <property type="entry name" value="Terpenoid synthases"/>
    <property type="match status" value="1"/>
</dbReference>
<evidence type="ECO:0000313" key="13">
    <source>
        <dbReference type="Proteomes" id="UP000092666"/>
    </source>
</evidence>
<evidence type="ECO:0000256" key="11">
    <source>
        <dbReference type="RuleBase" id="RU004466"/>
    </source>
</evidence>
<keyword evidence="11" id="KW-0808">Transferase</keyword>
<keyword evidence="13" id="KW-1185">Reference proteome</keyword>
<evidence type="ECO:0000256" key="9">
    <source>
        <dbReference type="ARBA" id="ARBA00032873"/>
    </source>
</evidence>
<comment type="cofactor">
    <cofactor evidence="1">
        <name>Mg(2+)</name>
        <dbReference type="ChEBI" id="CHEBI:18420"/>
    </cofactor>
</comment>
<evidence type="ECO:0000256" key="6">
    <source>
        <dbReference type="ARBA" id="ARBA00032380"/>
    </source>
</evidence>
<dbReference type="PROSITE" id="PS00723">
    <property type="entry name" value="POLYPRENYL_SYNTHASE_1"/>
    <property type="match status" value="1"/>
</dbReference>
<evidence type="ECO:0000256" key="4">
    <source>
        <dbReference type="ARBA" id="ARBA00022842"/>
    </source>
</evidence>
<dbReference type="InterPro" id="IPR008949">
    <property type="entry name" value="Isoprenoid_synthase_dom_sf"/>
</dbReference>
<protein>
    <recommendedName>
        <fullName evidence="9">(2E,6E)-farnesyl diphosphate synthase</fullName>
    </recommendedName>
    <alternativeName>
        <fullName evidence="8">Dimethylallyltranstransferase</fullName>
    </alternativeName>
    <alternativeName>
        <fullName evidence="7">Farnesyl diphosphate synthase</fullName>
    </alternativeName>
    <alternativeName>
        <fullName evidence="5">Farnesyltranstransferase</fullName>
    </alternativeName>
    <alternativeName>
        <fullName evidence="10">Geranylgeranyl diphosphate synthase</fullName>
    </alternativeName>
    <alternativeName>
        <fullName evidence="6">Geranyltranstransferase</fullName>
    </alternativeName>
</protein>
<dbReference type="PANTHER" id="PTHR12001">
    <property type="entry name" value="GERANYLGERANYL PYROPHOSPHATE SYNTHASE"/>
    <property type="match status" value="1"/>
</dbReference>
<keyword evidence="3" id="KW-0479">Metal-binding</keyword>
<name>A0A1B9GK47_9TREE</name>
<evidence type="ECO:0000313" key="12">
    <source>
        <dbReference type="EMBL" id="OCF31472.1"/>
    </source>
</evidence>
<dbReference type="GO" id="GO:0004659">
    <property type="term" value="F:prenyltransferase activity"/>
    <property type="evidence" value="ECO:0007669"/>
    <property type="project" value="InterPro"/>
</dbReference>
<dbReference type="AlphaFoldDB" id="A0A1B9GK47"/>
<dbReference type="InterPro" id="IPR000092">
    <property type="entry name" value="Polyprenyl_synt"/>
</dbReference>
<organism evidence="12 13">
    <name type="scientific">Kwoniella heveanensis BCC8398</name>
    <dbReference type="NCBI Taxonomy" id="1296120"/>
    <lineage>
        <taxon>Eukaryota</taxon>
        <taxon>Fungi</taxon>
        <taxon>Dikarya</taxon>
        <taxon>Basidiomycota</taxon>
        <taxon>Agaricomycotina</taxon>
        <taxon>Tremellomycetes</taxon>
        <taxon>Tremellales</taxon>
        <taxon>Cryptococcaceae</taxon>
        <taxon>Kwoniella</taxon>
    </lineage>
</organism>
<accession>A0A1B9GK47</accession>